<dbReference type="Proteomes" id="UP000249661">
    <property type="component" value="Unassembled WGS sequence"/>
</dbReference>
<name>A0ACD1GV51_9EURO</name>
<evidence type="ECO:0000313" key="1">
    <source>
        <dbReference type="EMBL" id="RAH65247.1"/>
    </source>
</evidence>
<proteinExistence type="predicted"/>
<sequence length="185" mass="20345">MAQDTTYRMSLFLTNLLNAIREVSANDQQLQNAELVVVGDLAAKRLAHAENSSPTEREFVMMVDTQANMLALRRALANKPKFSSVDGQLHAKIQGGPIPIVLIHLDQLDPRPFVGNMVRLPQIDSDQPPYSDAGLTRDEMEALVARYRSQGRGDGVEGGSVLVGFGLATVLLWACVSWLWKIVFA</sequence>
<organism evidence="1 2">
    <name type="scientific">Aspergillus aculeatinus CBS 121060</name>
    <dbReference type="NCBI Taxonomy" id="1448322"/>
    <lineage>
        <taxon>Eukaryota</taxon>
        <taxon>Fungi</taxon>
        <taxon>Dikarya</taxon>
        <taxon>Ascomycota</taxon>
        <taxon>Pezizomycotina</taxon>
        <taxon>Eurotiomycetes</taxon>
        <taxon>Eurotiomycetidae</taxon>
        <taxon>Eurotiales</taxon>
        <taxon>Aspergillaceae</taxon>
        <taxon>Aspergillus</taxon>
        <taxon>Aspergillus subgen. Circumdati</taxon>
    </lineage>
</organism>
<dbReference type="EMBL" id="KZ824998">
    <property type="protein sequence ID" value="RAH65247.1"/>
    <property type="molecule type" value="Genomic_DNA"/>
</dbReference>
<reference evidence="1" key="1">
    <citation type="submission" date="2018-02" db="EMBL/GenBank/DDBJ databases">
        <title>The genomes of Aspergillus section Nigri reveals drivers in fungal speciation.</title>
        <authorList>
            <consortium name="DOE Joint Genome Institute"/>
            <person name="Vesth T.C."/>
            <person name="Nybo J."/>
            <person name="Theobald S."/>
            <person name="Brandl J."/>
            <person name="Frisvad J.C."/>
            <person name="Nielsen K.F."/>
            <person name="Lyhne E.K."/>
            <person name="Kogle M.E."/>
            <person name="Kuo A."/>
            <person name="Riley R."/>
            <person name="Clum A."/>
            <person name="Nolan M."/>
            <person name="Lipzen A."/>
            <person name="Salamov A."/>
            <person name="Henrissat B."/>
            <person name="Wiebenga A."/>
            <person name="De vries R.P."/>
            <person name="Grigoriev I.V."/>
            <person name="Mortensen U.H."/>
            <person name="Andersen M.R."/>
            <person name="Baker S.E."/>
        </authorList>
    </citation>
    <scope>NUCLEOTIDE SEQUENCE</scope>
    <source>
        <strain evidence="1">CBS 121060</strain>
    </source>
</reference>
<gene>
    <name evidence="1" type="ORF">BO66DRAFT_443240</name>
</gene>
<protein>
    <submittedName>
        <fullName evidence="1">Uncharacterized protein</fullName>
    </submittedName>
</protein>
<accession>A0ACD1GV51</accession>
<evidence type="ECO:0000313" key="2">
    <source>
        <dbReference type="Proteomes" id="UP000249661"/>
    </source>
</evidence>
<keyword evidence="2" id="KW-1185">Reference proteome</keyword>